<protein>
    <submittedName>
        <fullName evidence="1">Uncharacterized protein</fullName>
    </submittedName>
</protein>
<evidence type="ECO:0000313" key="1">
    <source>
        <dbReference type="EMBL" id="ROX31490.1"/>
    </source>
</evidence>
<organism evidence="1 2">
    <name type="scientific">Enterococcus faecalis</name>
    <name type="common">Streptococcus faecalis</name>
    <dbReference type="NCBI Taxonomy" id="1351"/>
    <lineage>
        <taxon>Bacteria</taxon>
        <taxon>Bacillati</taxon>
        <taxon>Bacillota</taxon>
        <taxon>Bacilli</taxon>
        <taxon>Lactobacillales</taxon>
        <taxon>Enterococcaceae</taxon>
        <taxon>Enterococcus</taxon>
    </lineage>
</organism>
<dbReference type="Proteomes" id="UP000281488">
    <property type="component" value="Unassembled WGS sequence"/>
</dbReference>
<proteinExistence type="predicted"/>
<name>A0ABD7IWL2_ENTFL</name>
<sequence length="70" mass="8276">MRTTARIAAFIPGASPPLVKIPMRFIRYFTSYNILSTAKRNLFAKIDIQKYYVIHFTIKEPKCLELRRKK</sequence>
<comment type="caution">
    <text evidence="1">The sequence shown here is derived from an EMBL/GenBank/DDBJ whole genome shotgun (WGS) entry which is preliminary data.</text>
</comment>
<dbReference type="EMBL" id="RKMZ01000006">
    <property type="protein sequence ID" value="ROX31490.1"/>
    <property type="molecule type" value="Genomic_DNA"/>
</dbReference>
<dbReference type="AlphaFoldDB" id="A0ABD7IWL2"/>
<accession>A0ABD7IWL2</accession>
<reference evidence="1 2" key="1">
    <citation type="submission" date="2018-10" db="EMBL/GenBank/DDBJ databases">
        <title>Genotypes and phenotypes of Enterococci isolated from broiler chickens.</title>
        <authorList>
            <person name="Muhammad A.R."/>
            <person name="Diarra M.S."/>
        </authorList>
    </citation>
    <scope>NUCLEOTIDE SEQUENCE [LARGE SCALE GENOMIC DNA]</scope>
    <source>
        <strain evidence="1 2">LIT2 A36'</strain>
    </source>
</reference>
<evidence type="ECO:0000313" key="2">
    <source>
        <dbReference type="Proteomes" id="UP000281488"/>
    </source>
</evidence>
<gene>
    <name evidence="1" type="ORF">EGW16_10555</name>
</gene>